<gene>
    <name evidence="4" type="ORF">NQ502_15550</name>
</gene>
<name>A0ABY5VDU3_9FIRM</name>
<dbReference type="Proteomes" id="UP001060164">
    <property type="component" value="Chromosome"/>
</dbReference>
<dbReference type="RefSeq" id="WP_028527469.1">
    <property type="nucleotide sequence ID" value="NZ_CABLBR010000001.1"/>
</dbReference>
<dbReference type="PANTHER" id="PTHR22916:SF51">
    <property type="entry name" value="GLYCOSYLTRANSFERASE EPSH-RELATED"/>
    <property type="match status" value="1"/>
</dbReference>
<dbReference type="Gene3D" id="3.90.550.10">
    <property type="entry name" value="Spore Coat Polysaccharide Biosynthesis Protein SpsA, Chain A"/>
    <property type="match status" value="1"/>
</dbReference>
<evidence type="ECO:0000256" key="1">
    <source>
        <dbReference type="ARBA" id="ARBA00022676"/>
    </source>
</evidence>
<proteinExistence type="predicted"/>
<keyword evidence="1" id="KW-0328">Glycosyltransferase</keyword>
<organism evidence="4 5">
    <name type="scientific">Ruminococcus gauvreauii</name>
    <dbReference type="NCBI Taxonomy" id="438033"/>
    <lineage>
        <taxon>Bacteria</taxon>
        <taxon>Bacillati</taxon>
        <taxon>Bacillota</taxon>
        <taxon>Clostridia</taxon>
        <taxon>Eubacteriales</taxon>
        <taxon>Oscillospiraceae</taxon>
        <taxon>Ruminococcus</taxon>
    </lineage>
</organism>
<accession>A0ABY5VDU3</accession>
<dbReference type="PANTHER" id="PTHR22916">
    <property type="entry name" value="GLYCOSYLTRANSFERASE"/>
    <property type="match status" value="1"/>
</dbReference>
<evidence type="ECO:0000259" key="3">
    <source>
        <dbReference type="Pfam" id="PF00535"/>
    </source>
</evidence>
<evidence type="ECO:0000313" key="5">
    <source>
        <dbReference type="Proteomes" id="UP001060164"/>
    </source>
</evidence>
<dbReference type="InterPro" id="IPR029044">
    <property type="entry name" value="Nucleotide-diphossugar_trans"/>
</dbReference>
<reference evidence="4" key="1">
    <citation type="journal article" date="2022" name="Cell">
        <title>Design, construction, and in vivo augmentation of a complex gut microbiome.</title>
        <authorList>
            <person name="Cheng A.G."/>
            <person name="Ho P.Y."/>
            <person name="Aranda-Diaz A."/>
            <person name="Jain S."/>
            <person name="Yu F.B."/>
            <person name="Meng X."/>
            <person name="Wang M."/>
            <person name="Iakiviak M."/>
            <person name="Nagashima K."/>
            <person name="Zhao A."/>
            <person name="Murugkar P."/>
            <person name="Patil A."/>
            <person name="Atabakhsh K."/>
            <person name="Weakley A."/>
            <person name="Yan J."/>
            <person name="Brumbaugh A.R."/>
            <person name="Higginbottom S."/>
            <person name="Dimas A."/>
            <person name="Shiver A.L."/>
            <person name="Deutschbauer A."/>
            <person name="Neff N."/>
            <person name="Sonnenburg J.L."/>
            <person name="Huang K.C."/>
            <person name="Fischbach M.A."/>
        </authorList>
    </citation>
    <scope>NUCLEOTIDE SEQUENCE</scope>
    <source>
        <strain evidence="4">DSM 19829</strain>
    </source>
</reference>
<sequence>MKLLTVTVPCYNSQEYMSTCIESLLKGGDEVEIVIVDDGSTDDTPKIADEYARKYPSIIKVIHQENGGHGEAVNTGLANAGGLYFKVVDSDDWVSESAYKAILEILKKCLGGPETLDMLISNYVYEKVGARHKRVMRYPNALPQGRIFGWDEVKPLGKSHYLLMHSLIYRTELLRECGLKLPKHTFYVDNLVAFIPFPYVKHMYYADVNFYRYYIGRVDQSVNESVMIRRVDQQLMVNRMMIDCMAQQKSLNKHARSYMMHALSIIMTVSSVILLRSGTDENLAKKSELWRYLKAADGKTYLKLRYGLLGRTMNLPGKGGRKFSITAYKIVQRIYGFN</sequence>
<feature type="domain" description="Glycosyltransferase 2-like" evidence="3">
    <location>
        <begin position="5"/>
        <end position="108"/>
    </location>
</feature>
<keyword evidence="5" id="KW-1185">Reference proteome</keyword>
<dbReference type="SUPFAM" id="SSF53448">
    <property type="entry name" value="Nucleotide-diphospho-sugar transferases"/>
    <property type="match status" value="1"/>
</dbReference>
<dbReference type="InterPro" id="IPR001173">
    <property type="entry name" value="Glyco_trans_2-like"/>
</dbReference>
<dbReference type="EMBL" id="CP102290">
    <property type="protein sequence ID" value="UWP58769.1"/>
    <property type="molecule type" value="Genomic_DNA"/>
</dbReference>
<evidence type="ECO:0000256" key="2">
    <source>
        <dbReference type="ARBA" id="ARBA00022679"/>
    </source>
</evidence>
<dbReference type="CDD" id="cd00761">
    <property type="entry name" value="Glyco_tranf_GTA_type"/>
    <property type="match status" value="1"/>
</dbReference>
<protein>
    <submittedName>
        <fullName evidence="4">Glycosyltransferase family 2 protein</fullName>
    </submittedName>
</protein>
<evidence type="ECO:0000313" key="4">
    <source>
        <dbReference type="EMBL" id="UWP58769.1"/>
    </source>
</evidence>
<keyword evidence="2" id="KW-0808">Transferase</keyword>
<dbReference type="Pfam" id="PF00535">
    <property type="entry name" value="Glycos_transf_2"/>
    <property type="match status" value="1"/>
</dbReference>